<dbReference type="Proteomes" id="UP000026249">
    <property type="component" value="Unassembled WGS sequence"/>
</dbReference>
<proteinExistence type="predicted"/>
<dbReference type="STRING" id="1454373.ACMU_08145"/>
<reference evidence="2 3" key="1">
    <citation type="submission" date="2014-03" db="EMBL/GenBank/DDBJ databases">
        <title>Draft Genome Sequence of Actibacterium mucosum KCTC 23349, a Marine Alphaproteobacterium with Complex Ionic Requirements Isolated from Mediterranean Seawater at Malvarrosa Beach, Valencia, Spain.</title>
        <authorList>
            <person name="Arahal D.R."/>
            <person name="Shao Z."/>
            <person name="Lai Q."/>
            <person name="Pujalte M.J."/>
        </authorList>
    </citation>
    <scope>NUCLEOTIDE SEQUENCE [LARGE SCALE GENOMIC DNA]</scope>
    <source>
        <strain evidence="2 3">KCTC 23349</strain>
    </source>
</reference>
<evidence type="ECO:0000259" key="1">
    <source>
        <dbReference type="Pfam" id="PF01370"/>
    </source>
</evidence>
<dbReference type="EMBL" id="JFKE01000002">
    <property type="protein sequence ID" value="KAJ56898.1"/>
    <property type="molecule type" value="Genomic_DNA"/>
</dbReference>
<dbReference type="Pfam" id="PF01370">
    <property type="entry name" value="Epimerase"/>
    <property type="match status" value="1"/>
</dbReference>
<comment type="caution">
    <text evidence="2">The sequence shown here is derived from an EMBL/GenBank/DDBJ whole genome shotgun (WGS) entry which is preliminary data.</text>
</comment>
<organism evidence="2 3">
    <name type="scientific">Actibacterium mucosum KCTC 23349</name>
    <dbReference type="NCBI Taxonomy" id="1454373"/>
    <lineage>
        <taxon>Bacteria</taxon>
        <taxon>Pseudomonadati</taxon>
        <taxon>Pseudomonadota</taxon>
        <taxon>Alphaproteobacteria</taxon>
        <taxon>Rhodobacterales</taxon>
        <taxon>Roseobacteraceae</taxon>
        <taxon>Actibacterium</taxon>
    </lineage>
</organism>
<dbReference type="InterPro" id="IPR036291">
    <property type="entry name" value="NAD(P)-bd_dom_sf"/>
</dbReference>
<keyword evidence="3" id="KW-1185">Reference proteome</keyword>
<dbReference type="Gene3D" id="3.40.50.720">
    <property type="entry name" value="NAD(P)-binding Rossmann-like Domain"/>
    <property type="match status" value="1"/>
</dbReference>
<evidence type="ECO:0000313" key="2">
    <source>
        <dbReference type="EMBL" id="KAJ56898.1"/>
    </source>
</evidence>
<dbReference type="SUPFAM" id="SSF51735">
    <property type="entry name" value="NAD(P)-binding Rossmann-fold domains"/>
    <property type="match status" value="1"/>
</dbReference>
<gene>
    <name evidence="2" type="ORF">ACMU_08145</name>
</gene>
<accession>A0A037ZN02</accession>
<dbReference type="RefSeq" id="WP_035257329.1">
    <property type="nucleotide sequence ID" value="NZ_JFKE01000002.1"/>
</dbReference>
<dbReference type="InterPro" id="IPR001509">
    <property type="entry name" value="Epimerase_deHydtase"/>
</dbReference>
<feature type="domain" description="NAD-dependent epimerase/dehydratase" evidence="1">
    <location>
        <begin position="3"/>
        <end position="221"/>
    </location>
</feature>
<dbReference type="InterPro" id="IPR050177">
    <property type="entry name" value="Lipid_A_modif_metabolic_enz"/>
</dbReference>
<dbReference type="OrthoDB" id="9814124at2"/>
<evidence type="ECO:0000313" key="3">
    <source>
        <dbReference type="Proteomes" id="UP000026249"/>
    </source>
</evidence>
<sequence>MRVAVTGGTGLVGRFFVERALAQGHEVTVLSRTKPTAGFFSAQVHWQAFTLGDHPSLNVNEVIHCAFAHVPGRYRGGEGDDPTGFIRANLDGSLAIFNAARKSGVKRVVFLSSRAVYGVPQDGGPITEESVPAPNTLYGTVKLAAEKALAEMSGPAFIGQSLRATGVYGPAGPGQYHKWAELLANYLAGKPVEPRQGTEVHGADLAHAAGVLFDHPSGAYNVSDILLDRNEMLRIVGQITGCAHTLPEKTAAPFDQMDTGKLRHAGWTPGGWPLLRQTLQNMLMGAD</sequence>
<dbReference type="PANTHER" id="PTHR43245">
    <property type="entry name" value="BIFUNCTIONAL POLYMYXIN RESISTANCE PROTEIN ARNA"/>
    <property type="match status" value="1"/>
</dbReference>
<protein>
    <recommendedName>
        <fullName evidence="1">NAD-dependent epimerase/dehydratase domain-containing protein</fullName>
    </recommendedName>
</protein>
<dbReference type="CDD" id="cd08946">
    <property type="entry name" value="SDR_e"/>
    <property type="match status" value="1"/>
</dbReference>
<name>A0A037ZN02_9RHOB</name>
<dbReference type="AlphaFoldDB" id="A0A037ZN02"/>